<dbReference type="AlphaFoldDB" id="S9PRJ1"/>
<evidence type="ECO:0000259" key="4">
    <source>
        <dbReference type="Pfam" id="PF10342"/>
    </source>
</evidence>
<feature type="chain" id="PRO_5004554879" description="Yeast cell wall synthesis Kre9/Knh1-like N-terminal domain-containing protein" evidence="3">
    <location>
        <begin position="18"/>
        <end position="244"/>
    </location>
</feature>
<dbReference type="InterPro" id="IPR052479">
    <property type="entry name" value="GPI-anchor_Adhesion_Reg"/>
</dbReference>
<organism evidence="5 6">
    <name type="scientific">Schizosaccharomyces octosporus (strain yFS286)</name>
    <name type="common">Fission yeast</name>
    <name type="synonym">Octosporomyces octosporus</name>
    <dbReference type="NCBI Taxonomy" id="483514"/>
    <lineage>
        <taxon>Eukaryota</taxon>
        <taxon>Fungi</taxon>
        <taxon>Dikarya</taxon>
        <taxon>Ascomycota</taxon>
        <taxon>Taphrinomycotina</taxon>
        <taxon>Schizosaccharomycetes</taxon>
        <taxon>Schizosaccharomycetales</taxon>
        <taxon>Schizosaccharomycetaceae</taxon>
        <taxon>Schizosaccharomyces</taxon>
    </lineage>
</organism>
<evidence type="ECO:0000313" key="5">
    <source>
        <dbReference type="EMBL" id="EPX71806.1"/>
    </source>
</evidence>
<protein>
    <recommendedName>
        <fullName evidence="4">Yeast cell wall synthesis Kre9/Knh1-like N-terminal domain-containing protein</fullName>
    </recommendedName>
</protein>
<feature type="region of interest" description="Disordered" evidence="2">
    <location>
        <begin position="140"/>
        <end position="161"/>
    </location>
</feature>
<dbReference type="OrthoDB" id="5316007at2759"/>
<keyword evidence="6" id="KW-1185">Reference proteome</keyword>
<evidence type="ECO:0000313" key="6">
    <source>
        <dbReference type="Proteomes" id="UP000016088"/>
    </source>
</evidence>
<evidence type="ECO:0000256" key="1">
    <source>
        <dbReference type="ARBA" id="ARBA00022729"/>
    </source>
</evidence>
<dbReference type="GeneID" id="25032710"/>
<keyword evidence="1 3" id="KW-0732">Signal</keyword>
<dbReference type="Pfam" id="PF10342">
    <property type="entry name" value="Kre9_KNH"/>
    <property type="match status" value="1"/>
</dbReference>
<dbReference type="VEuPathDB" id="FungiDB:SOCG_03742"/>
<feature type="signal peptide" evidence="3">
    <location>
        <begin position="1"/>
        <end position="17"/>
    </location>
</feature>
<dbReference type="PANTHER" id="PTHR35185">
    <property type="entry name" value="SERINE/THREONINE-RICH PROTEIN ADG2-RELATED"/>
    <property type="match status" value="1"/>
</dbReference>
<evidence type="ECO:0000256" key="3">
    <source>
        <dbReference type="SAM" id="SignalP"/>
    </source>
</evidence>
<evidence type="ECO:0000256" key="2">
    <source>
        <dbReference type="SAM" id="MobiDB-lite"/>
    </source>
</evidence>
<accession>S9PRJ1</accession>
<feature type="domain" description="Yeast cell wall synthesis Kre9/Knh1-like N-terminal" evidence="4">
    <location>
        <begin position="22"/>
        <end position="111"/>
    </location>
</feature>
<proteinExistence type="predicted"/>
<name>S9PRJ1_SCHOY</name>
<gene>
    <name evidence="5" type="ORF">SOCG_03742</name>
</gene>
<dbReference type="HOGENOM" id="CLU_1138564_0_0_1"/>
<dbReference type="InterPro" id="IPR018466">
    <property type="entry name" value="Kre9/Knh1-like_N"/>
</dbReference>
<dbReference type="RefSeq" id="XP_013019106.1">
    <property type="nucleotide sequence ID" value="XM_013163652.1"/>
</dbReference>
<feature type="compositionally biased region" description="Low complexity" evidence="2">
    <location>
        <begin position="200"/>
        <end position="213"/>
    </location>
</feature>
<dbReference type="EMBL" id="KE503207">
    <property type="protein sequence ID" value="EPX71806.1"/>
    <property type="molecule type" value="Genomic_DNA"/>
</dbReference>
<dbReference type="Proteomes" id="UP000016088">
    <property type="component" value="Unassembled WGS sequence"/>
</dbReference>
<dbReference type="eggNOG" id="ENOG502S7YR">
    <property type="taxonomic scope" value="Eukaryota"/>
</dbReference>
<dbReference type="OMA" id="IQFVNVA"/>
<sequence length="244" mass="25493">MFLTKLVLFAFIACSLAIHVTSPSEGTHWEIKEDHTISWSYVPTDKTFVGVYLTNYFKFPSLNKLIAKVNTTEGSVTVSTNDWPTGGGFRINLGNPESAEEIYAQSDEFTLLPPSDSASASLSFGFSASLSISASISESTSTGATTSHKTSHSKGGHSTLTSWSHGASSSFPISSKPIASASTVSTPYQNLSNCSKEEGNSSNSTSSTTAAQSTAAESGSSSLRGLLGTSLVGIIGGAIFFMII</sequence>
<feature type="region of interest" description="Disordered" evidence="2">
    <location>
        <begin position="189"/>
        <end position="213"/>
    </location>
</feature>
<reference evidence="5 6" key="1">
    <citation type="journal article" date="2011" name="Science">
        <title>Comparative functional genomics of the fission yeasts.</title>
        <authorList>
            <person name="Rhind N."/>
            <person name="Chen Z."/>
            <person name="Yassour M."/>
            <person name="Thompson D.A."/>
            <person name="Haas B.J."/>
            <person name="Habib N."/>
            <person name="Wapinski I."/>
            <person name="Roy S."/>
            <person name="Lin M.F."/>
            <person name="Heiman D.I."/>
            <person name="Young S.K."/>
            <person name="Furuya K."/>
            <person name="Guo Y."/>
            <person name="Pidoux A."/>
            <person name="Chen H.M."/>
            <person name="Robbertse B."/>
            <person name="Goldberg J.M."/>
            <person name="Aoki K."/>
            <person name="Bayne E.H."/>
            <person name="Berlin A.M."/>
            <person name="Desjardins C.A."/>
            <person name="Dobbs E."/>
            <person name="Dukaj L."/>
            <person name="Fan L."/>
            <person name="FitzGerald M.G."/>
            <person name="French C."/>
            <person name="Gujja S."/>
            <person name="Hansen K."/>
            <person name="Keifenheim D."/>
            <person name="Levin J.Z."/>
            <person name="Mosher R.A."/>
            <person name="Mueller C.A."/>
            <person name="Pfiffner J."/>
            <person name="Priest M."/>
            <person name="Russ C."/>
            <person name="Smialowska A."/>
            <person name="Swoboda P."/>
            <person name="Sykes S.M."/>
            <person name="Vaughn M."/>
            <person name="Vengrova S."/>
            <person name="Yoder R."/>
            <person name="Zeng Q."/>
            <person name="Allshire R."/>
            <person name="Baulcombe D."/>
            <person name="Birren B.W."/>
            <person name="Brown W."/>
            <person name="Ekwall K."/>
            <person name="Kellis M."/>
            <person name="Leatherwood J."/>
            <person name="Levin H."/>
            <person name="Margalit H."/>
            <person name="Martienssen R."/>
            <person name="Nieduszynski C.A."/>
            <person name="Spatafora J.W."/>
            <person name="Friedman N."/>
            <person name="Dalgaard J.Z."/>
            <person name="Baumann P."/>
            <person name="Niki H."/>
            <person name="Regev A."/>
            <person name="Nusbaum C."/>
        </authorList>
    </citation>
    <scope>NUCLEOTIDE SEQUENCE [LARGE SCALE GENOMIC DNA]</scope>
    <source>
        <strain evidence="6">yFS286</strain>
    </source>
</reference>
<dbReference type="PANTHER" id="PTHR35185:SF1">
    <property type="entry name" value="UPF0619 GPI-ANCHORED MEMBRANE PROTEIN C1322.10"/>
    <property type="match status" value="1"/>
</dbReference>